<feature type="non-terminal residue" evidence="3">
    <location>
        <position position="630"/>
    </location>
</feature>
<dbReference type="PANTHER" id="PTHR11365">
    <property type="entry name" value="5-OXOPROLINASE RELATED"/>
    <property type="match status" value="1"/>
</dbReference>
<organism evidence="3 4">
    <name type="scientific">Acidiferrimicrobium australe</name>
    <dbReference type="NCBI Taxonomy" id="2664430"/>
    <lineage>
        <taxon>Bacteria</taxon>
        <taxon>Bacillati</taxon>
        <taxon>Actinomycetota</taxon>
        <taxon>Acidimicrobiia</taxon>
        <taxon>Acidimicrobiales</taxon>
        <taxon>Acidimicrobiaceae</taxon>
        <taxon>Acidiferrimicrobium</taxon>
    </lineage>
</organism>
<sequence>MATVLESGTPLTKAAEVDPVTVDIIENALRNARQEMDAVLFRTAMSPGIREQHDEFPLIADPDGLMVVGQFGLSIPAFLDGYAGTVEEGDILFTSDPYACGGAISHANDWLILLPIYVDGRVVGWAAQFGHMTDVGGKVPGSLPTDATTIFEEGVLVPPVKLYRRGELNAEVLDLVLNQVRMKEWNRSDLNALVAACRNAGRRIQELCARFGTEVYLATLDALLQRNYDAMKTLIETTIPADEVLSFTDYVCDDGMGYGPYQIHCSMWREDGKVILDFAGTDPQSGGSINYYLNENLYKMFFGTYMISVFDPQILWNDGFYPLVDVRIPEGTLLKPRYPAALSCRTHGLGRIFDMLTGLLGQRQPEFLCAAGFSSSPHLMYSGTYTEGERAGEWFQLYQIGFGGIPGRPFGDGPDGYSLWPSFTNVPNEFLESYFPLVIERYETVADSGGPGLFRGGNGIDVAYRFAEPGHISIHDDRWFTYPWGVNGGLPGGRSRKWLERADGTVEVLPSKCDRVEVRRGDLLHYVTWGGGGWGDPYERDPALVAKEVEQGLVTWSGAERYGVVLTSAGAVDEAGTAALRERLRAERGEPKLFDRGFDSLDELRARCRTETGLPAPKPPRFAAGVAGGA</sequence>
<dbReference type="PANTHER" id="PTHR11365:SF23">
    <property type="entry name" value="HYPOTHETICAL 5-OXOPROLINASE (EUROFUNG)-RELATED"/>
    <property type="match status" value="1"/>
</dbReference>
<feature type="region of interest" description="Disordered" evidence="1">
    <location>
        <begin position="611"/>
        <end position="630"/>
    </location>
</feature>
<dbReference type="Pfam" id="PF02538">
    <property type="entry name" value="Hydantoinase_B"/>
    <property type="match status" value="1"/>
</dbReference>
<proteinExistence type="predicted"/>
<gene>
    <name evidence="3" type="ORF">GHK86_15670</name>
</gene>
<evidence type="ECO:0000313" key="3">
    <source>
        <dbReference type="EMBL" id="MST34155.1"/>
    </source>
</evidence>
<reference evidence="3 4" key="1">
    <citation type="submission" date="2019-11" db="EMBL/GenBank/DDBJ databases">
        <title>Acidiferrimicrobium australis gen. nov., sp. nov., an acidophilic and obligately heterotrophic, member of the Actinobacteria that catalyses dissimilatory oxido- reduction of iron isolated from metal-rich acidic water in Chile.</title>
        <authorList>
            <person name="Gonzalez D."/>
            <person name="Huber K."/>
            <person name="Hedrich S."/>
            <person name="Rojas-Villalobos C."/>
            <person name="Quatrini R."/>
            <person name="Dinamarca M.A."/>
            <person name="Schwarz A."/>
            <person name="Canales C."/>
            <person name="Nancucheo I."/>
        </authorList>
    </citation>
    <scope>NUCLEOTIDE SEQUENCE [LARGE SCALE GENOMIC DNA]</scope>
    <source>
        <strain evidence="3 4">USS-CCA1</strain>
    </source>
</reference>
<name>A0ABW9QWB2_9ACTN</name>
<protein>
    <submittedName>
        <fullName evidence="3">Hydantoinase B/oxoprolinase family protein</fullName>
    </submittedName>
</protein>
<dbReference type="Proteomes" id="UP000437736">
    <property type="component" value="Unassembled WGS sequence"/>
</dbReference>
<dbReference type="EMBL" id="WJHE01000874">
    <property type="protein sequence ID" value="MST34155.1"/>
    <property type="molecule type" value="Genomic_DNA"/>
</dbReference>
<evidence type="ECO:0000313" key="4">
    <source>
        <dbReference type="Proteomes" id="UP000437736"/>
    </source>
</evidence>
<dbReference type="InterPro" id="IPR003692">
    <property type="entry name" value="Hydantoinase_B"/>
</dbReference>
<accession>A0ABW9QWB2</accession>
<feature type="domain" description="Hydantoinase B/oxoprolinase" evidence="2">
    <location>
        <begin position="18"/>
        <end position="537"/>
    </location>
</feature>
<evidence type="ECO:0000256" key="1">
    <source>
        <dbReference type="SAM" id="MobiDB-lite"/>
    </source>
</evidence>
<keyword evidence="4" id="KW-1185">Reference proteome</keyword>
<evidence type="ECO:0000259" key="2">
    <source>
        <dbReference type="Pfam" id="PF02538"/>
    </source>
</evidence>
<comment type="caution">
    <text evidence="3">The sequence shown here is derived from an EMBL/GenBank/DDBJ whole genome shotgun (WGS) entry which is preliminary data.</text>
</comment>
<dbReference type="InterPro" id="IPR045079">
    <property type="entry name" value="Oxoprolinase-like"/>
</dbReference>